<dbReference type="SUPFAM" id="SSF69055">
    <property type="entry name" value="1-deoxy-D-xylulose-5-phosphate reductoisomerase, C-terminal domain"/>
    <property type="match status" value="1"/>
</dbReference>
<dbReference type="EMBL" id="PFEB01000031">
    <property type="protein sequence ID" value="PJE60773.1"/>
    <property type="molecule type" value="Genomic_DNA"/>
</dbReference>
<dbReference type="NCBIfam" id="TIGR00243">
    <property type="entry name" value="Dxr"/>
    <property type="match status" value="1"/>
</dbReference>
<feature type="binding site" evidence="9">
    <location>
        <position position="37"/>
    </location>
    <ligand>
        <name>NADPH</name>
        <dbReference type="ChEBI" id="CHEBI:57783"/>
    </ligand>
</feature>
<dbReference type="SUPFAM" id="SSF55347">
    <property type="entry name" value="Glyceraldehyde-3-phosphate dehydrogenase-like, C-terminal domain"/>
    <property type="match status" value="1"/>
</dbReference>
<keyword evidence="7 9" id="KW-0414">Isoprene biosynthesis</keyword>
<dbReference type="PANTHER" id="PTHR30525:SF0">
    <property type="entry name" value="1-DEOXY-D-XYLULOSE 5-PHOSPHATE REDUCTOISOMERASE, CHLOROPLASTIC"/>
    <property type="match status" value="1"/>
</dbReference>
<evidence type="ECO:0000256" key="7">
    <source>
        <dbReference type="ARBA" id="ARBA00023229"/>
    </source>
</evidence>
<gene>
    <name evidence="9" type="primary">dxr</name>
    <name evidence="13" type="ORF">COU86_02645</name>
</gene>
<feature type="binding site" evidence="9">
    <location>
        <position position="102"/>
    </location>
    <ligand>
        <name>NADPH</name>
        <dbReference type="ChEBI" id="CHEBI:57783"/>
    </ligand>
</feature>
<organism evidence="13 14">
    <name type="scientific">Candidatus Roizmanbacteria bacterium CG10_big_fil_rev_8_21_14_0_10_36_26</name>
    <dbReference type="NCBI Taxonomy" id="1974851"/>
    <lineage>
        <taxon>Bacteria</taxon>
        <taxon>Candidatus Roizmaniibacteriota</taxon>
    </lineage>
</organism>
<dbReference type="Gene3D" id="3.40.50.720">
    <property type="entry name" value="NAD(P)-binding Rossmann-like Domain"/>
    <property type="match status" value="2"/>
</dbReference>
<keyword evidence="13" id="KW-0413">Isomerase</keyword>
<dbReference type="PIRSF" id="PIRSF006205">
    <property type="entry name" value="Dxp_reductismrs"/>
    <property type="match status" value="1"/>
</dbReference>
<dbReference type="Proteomes" id="UP000231434">
    <property type="component" value="Unassembled WGS sequence"/>
</dbReference>
<protein>
    <recommendedName>
        <fullName evidence="9">1-deoxy-D-xylulose 5-phosphate reductoisomerase</fullName>
        <shortName evidence="9">DXP reductoisomerase</shortName>
        <ecNumber evidence="9">1.1.1.267</ecNumber>
    </recommendedName>
    <alternativeName>
        <fullName evidence="9">1-deoxyxylulose-5-phosphate reductoisomerase</fullName>
    </alternativeName>
    <alternativeName>
        <fullName evidence="9">2-C-methyl-D-erythritol 4-phosphate synthase</fullName>
    </alternativeName>
</protein>
<dbReference type="GO" id="GO:0016853">
    <property type="term" value="F:isomerase activity"/>
    <property type="evidence" value="ECO:0007669"/>
    <property type="project" value="UniProtKB-KW"/>
</dbReference>
<dbReference type="InterPro" id="IPR013512">
    <property type="entry name" value="DXP_reductoisomerase_N"/>
</dbReference>
<keyword evidence="5 9" id="KW-0560">Oxidoreductase</keyword>
<comment type="function">
    <text evidence="9">Catalyzes the NADPH-dependent rearrangement and reduction of 1-deoxy-D-xylulose-5-phosphate (DXP) to 2-C-methyl-D-erythritol 4-phosphate (MEP).</text>
</comment>
<feature type="binding site" evidence="9">
    <location>
        <position position="38"/>
    </location>
    <ligand>
        <name>NADPH</name>
        <dbReference type="ChEBI" id="CHEBI:57783"/>
    </ligand>
</feature>
<feature type="binding site" evidence="9">
    <location>
        <position position="127"/>
    </location>
    <ligand>
        <name>1-deoxy-D-xylulose 5-phosphate</name>
        <dbReference type="ChEBI" id="CHEBI:57792"/>
    </ligand>
</feature>
<dbReference type="GO" id="GO:0051484">
    <property type="term" value="P:isopentenyl diphosphate biosynthetic process, methylerythritol 4-phosphate pathway involved in terpenoid biosynthetic process"/>
    <property type="evidence" value="ECO:0007669"/>
    <property type="project" value="TreeGrafter"/>
</dbReference>
<dbReference type="GO" id="GO:0030604">
    <property type="term" value="F:1-deoxy-D-xylulose-5-phosphate reductoisomerase activity"/>
    <property type="evidence" value="ECO:0007669"/>
    <property type="project" value="UniProtKB-UniRule"/>
</dbReference>
<dbReference type="InterPro" id="IPR026877">
    <property type="entry name" value="DXPR_C"/>
</dbReference>
<evidence type="ECO:0000259" key="11">
    <source>
        <dbReference type="Pfam" id="PF08436"/>
    </source>
</evidence>
<feature type="domain" description="1-deoxy-D-xylulose 5-phosphate reductoisomerase C-terminal" evidence="11">
    <location>
        <begin position="122"/>
        <end position="205"/>
    </location>
</feature>
<dbReference type="GO" id="GO:0070402">
    <property type="term" value="F:NADPH binding"/>
    <property type="evidence" value="ECO:0007669"/>
    <property type="project" value="InterPro"/>
</dbReference>
<evidence type="ECO:0000256" key="8">
    <source>
        <dbReference type="ARBA" id="ARBA00048543"/>
    </source>
</evidence>
<feature type="binding site" evidence="9">
    <location>
        <position position="197"/>
    </location>
    <ligand>
        <name>1-deoxy-D-xylulose 5-phosphate</name>
        <dbReference type="ChEBI" id="CHEBI:57792"/>
    </ligand>
</feature>
<dbReference type="InterPro" id="IPR003821">
    <property type="entry name" value="DXP_reductoisomerase"/>
</dbReference>
<keyword evidence="9" id="KW-0460">Magnesium</keyword>
<dbReference type="UniPathway" id="UPA00056">
    <property type="reaction ID" value="UER00092"/>
</dbReference>
<feature type="binding site" evidence="9">
    <location>
        <position position="194"/>
    </location>
    <ligand>
        <name>1-deoxy-D-xylulose 5-phosphate</name>
        <dbReference type="ChEBI" id="CHEBI:57792"/>
    </ligand>
</feature>
<feature type="binding site" evidence="9">
    <location>
        <position position="181"/>
    </location>
    <ligand>
        <name>NADPH</name>
        <dbReference type="ChEBI" id="CHEBI:57783"/>
    </ligand>
</feature>
<feature type="binding site" evidence="9">
    <location>
        <position position="175"/>
    </location>
    <ligand>
        <name>1-deoxy-D-xylulose 5-phosphate</name>
        <dbReference type="ChEBI" id="CHEBI:57792"/>
    </ligand>
</feature>
<dbReference type="InterPro" id="IPR036291">
    <property type="entry name" value="NAD(P)-bd_dom_sf"/>
</dbReference>
<dbReference type="EC" id="1.1.1.267" evidence="9"/>
<sequence length="364" mass="40898">MKKIAILGSTGYIGRQALEVVRAYPNDFKIIGLSANKNKKLLEEQIKEFKPLTTSIGGKNLEKIATHPDVDLVLVAVVGLAGLKPTLAAIKARKNIALTTKEVLVLAGELVMNEVKKNKINIIPVDSEHSAIFQCLKTGRKKEIKKIILTMGKGQFANMSQKELAKITLRDIYKHPTWIMGNKITIDSATCLNKSFEVIEAKWLFDLSSEAIEIMVHPEYLCHSLVEFIDGSNVAEFGTQDMRRYIQYALFYPNRKQAVITNSLNLFNKTITFEPPPFEKFPGLELGFDAIRAGGTMPAVMHGADDTAVEEFIKEKIKFTDIARVIKITMSDHQVIKKPDLEEILKANEWGKIRAKKLIEKKFI</sequence>
<feature type="binding site" evidence="9">
    <location>
        <position position="188"/>
    </location>
    <ligand>
        <name>1-deoxy-D-xylulose 5-phosphate</name>
        <dbReference type="ChEBI" id="CHEBI:57792"/>
    </ligand>
</feature>
<dbReference type="Pfam" id="PF08436">
    <property type="entry name" value="DXP_redisom_C"/>
    <property type="match status" value="1"/>
</dbReference>
<dbReference type="HAMAP" id="MF_00183">
    <property type="entry name" value="DXP_reductoisom"/>
    <property type="match status" value="1"/>
</dbReference>
<evidence type="ECO:0000256" key="5">
    <source>
        <dbReference type="ARBA" id="ARBA00023002"/>
    </source>
</evidence>
<reference evidence="14" key="1">
    <citation type="submission" date="2017-09" db="EMBL/GenBank/DDBJ databases">
        <title>Depth-based differentiation of microbial function through sediment-hosted aquifers and enrichment of novel symbionts in the deep terrestrial subsurface.</title>
        <authorList>
            <person name="Probst A.J."/>
            <person name="Ladd B."/>
            <person name="Jarett J.K."/>
            <person name="Geller-Mcgrath D.E."/>
            <person name="Sieber C.M.K."/>
            <person name="Emerson J.B."/>
            <person name="Anantharaman K."/>
            <person name="Thomas B.C."/>
            <person name="Malmstrom R."/>
            <person name="Stieglmeier M."/>
            <person name="Klingl A."/>
            <person name="Woyke T."/>
            <person name="Ryan C.M."/>
            <person name="Banfield J.F."/>
        </authorList>
    </citation>
    <scope>NUCLEOTIDE SEQUENCE [LARGE SCALE GENOMIC DNA]</scope>
</reference>
<keyword evidence="3 9" id="KW-0479">Metal-binding</keyword>
<feature type="domain" description="DXP reductoisomerase C-terminal" evidence="12">
    <location>
        <begin position="238"/>
        <end position="352"/>
    </location>
</feature>
<evidence type="ECO:0000256" key="3">
    <source>
        <dbReference type="ARBA" id="ARBA00022723"/>
    </source>
</evidence>
<feature type="binding site" evidence="9">
    <location>
        <position position="10"/>
    </location>
    <ligand>
        <name>NADPH</name>
        <dbReference type="ChEBI" id="CHEBI:57783"/>
    </ligand>
</feature>
<feature type="binding site" evidence="9">
    <location>
        <position position="11"/>
    </location>
    <ligand>
        <name>NADPH</name>
        <dbReference type="ChEBI" id="CHEBI:57783"/>
    </ligand>
</feature>
<feature type="binding site" evidence="9">
    <location>
        <position position="128"/>
    </location>
    <ligand>
        <name>1-deoxy-D-xylulose 5-phosphate</name>
        <dbReference type="ChEBI" id="CHEBI:57792"/>
    </ligand>
</feature>
<accession>A0A2M8KLH4</accession>
<feature type="binding site" evidence="9">
    <location>
        <position position="193"/>
    </location>
    <ligand>
        <name>1-deoxy-D-xylulose 5-phosphate</name>
        <dbReference type="ChEBI" id="CHEBI:57792"/>
    </ligand>
</feature>
<dbReference type="GO" id="GO:0030145">
    <property type="term" value="F:manganese ion binding"/>
    <property type="evidence" value="ECO:0007669"/>
    <property type="project" value="TreeGrafter"/>
</dbReference>
<feature type="binding site" evidence="9">
    <location>
        <position position="128"/>
    </location>
    <ligand>
        <name>Mn(2+)</name>
        <dbReference type="ChEBI" id="CHEBI:29035"/>
    </ligand>
</feature>
<evidence type="ECO:0000256" key="2">
    <source>
        <dbReference type="ARBA" id="ARBA00006825"/>
    </source>
</evidence>
<evidence type="ECO:0000256" key="9">
    <source>
        <dbReference type="HAMAP-Rule" id="MF_00183"/>
    </source>
</evidence>
<comment type="cofactor">
    <cofactor evidence="9">
        <name>Mg(2+)</name>
        <dbReference type="ChEBI" id="CHEBI:18420"/>
    </cofactor>
    <cofactor evidence="9">
        <name>Mn(2+)</name>
        <dbReference type="ChEBI" id="CHEBI:29035"/>
    </cofactor>
</comment>
<evidence type="ECO:0000313" key="14">
    <source>
        <dbReference type="Proteomes" id="UP000231434"/>
    </source>
</evidence>
<comment type="caution">
    <text evidence="13">The sequence shown here is derived from an EMBL/GenBank/DDBJ whole genome shotgun (WGS) entry which is preliminary data.</text>
</comment>
<comment type="catalytic activity">
    <reaction evidence="8">
        <text>2-C-methyl-D-erythritol 4-phosphate + NADP(+) = 1-deoxy-D-xylulose 5-phosphate + NADPH + H(+)</text>
        <dbReference type="Rhea" id="RHEA:13717"/>
        <dbReference type="ChEBI" id="CHEBI:15378"/>
        <dbReference type="ChEBI" id="CHEBI:57783"/>
        <dbReference type="ChEBI" id="CHEBI:57792"/>
        <dbReference type="ChEBI" id="CHEBI:58262"/>
        <dbReference type="ChEBI" id="CHEBI:58349"/>
        <dbReference type="EC" id="1.1.1.267"/>
    </reaction>
    <physiologicalReaction direction="right-to-left" evidence="8">
        <dbReference type="Rhea" id="RHEA:13719"/>
    </physiologicalReaction>
</comment>
<proteinExistence type="inferred from homology"/>
<feature type="binding site" evidence="9">
    <location>
        <position position="197"/>
    </location>
    <ligand>
        <name>Mn(2+)</name>
        <dbReference type="ChEBI" id="CHEBI:29035"/>
    </ligand>
</feature>
<feature type="binding site" evidence="9">
    <location>
        <position position="101"/>
    </location>
    <ligand>
        <name>1-deoxy-D-xylulose 5-phosphate</name>
        <dbReference type="ChEBI" id="CHEBI:57792"/>
    </ligand>
</feature>
<dbReference type="Pfam" id="PF13288">
    <property type="entry name" value="DXPR_C"/>
    <property type="match status" value="1"/>
</dbReference>
<evidence type="ECO:0000259" key="12">
    <source>
        <dbReference type="Pfam" id="PF13288"/>
    </source>
</evidence>
<dbReference type="InterPro" id="IPR036169">
    <property type="entry name" value="DXPR_C_sf"/>
</dbReference>
<dbReference type="Gene3D" id="1.10.1740.10">
    <property type="match status" value="1"/>
</dbReference>
<evidence type="ECO:0000256" key="4">
    <source>
        <dbReference type="ARBA" id="ARBA00022857"/>
    </source>
</evidence>
<evidence type="ECO:0000259" key="10">
    <source>
        <dbReference type="Pfam" id="PF02670"/>
    </source>
</evidence>
<dbReference type="AlphaFoldDB" id="A0A2M8KLH4"/>
<evidence type="ECO:0000256" key="6">
    <source>
        <dbReference type="ARBA" id="ARBA00023211"/>
    </source>
</evidence>
<dbReference type="PANTHER" id="PTHR30525">
    <property type="entry name" value="1-DEOXY-D-XYLULOSE 5-PHOSPHATE REDUCTOISOMERASE"/>
    <property type="match status" value="1"/>
</dbReference>
<evidence type="ECO:0000256" key="1">
    <source>
        <dbReference type="ARBA" id="ARBA00005094"/>
    </source>
</evidence>
<comment type="pathway">
    <text evidence="1 9">Isoprenoid biosynthesis; isopentenyl diphosphate biosynthesis via DXP pathway; isopentenyl diphosphate from 1-deoxy-D-xylulose 5-phosphate: step 1/6.</text>
</comment>
<name>A0A2M8KLH4_9BACT</name>
<evidence type="ECO:0000313" key="13">
    <source>
        <dbReference type="EMBL" id="PJE60773.1"/>
    </source>
</evidence>
<feature type="binding site" evidence="9">
    <location>
        <position position="13"/>
    </location>
    <ligand>
        <name>NADPH</name>
        <dbReference type="ChEBI" id="CHEBI:57783"/>
    </ligand>
</feature>
<dbReference type="InterPro" id="IPR013644">
    <property type="entry name" value="DXP_reductoisomerase_C"/>
</dbReference>
<keyword evidence="4 9" id="KW-0521">NADP</keyword>
<comment type="similarity">
    <text evidence="2 9">Belongs to the DXR family.</text>
</comment>
<feature type="domain" description="1-deoxy-D-xylulose 5-phosphate reductoisomerase N-terminal" evidence="10">
    <location>
        <begin position="55"/>
        <end position="108"/>
    </location>
</feature>
<keyword evidence="6 9" id="KW-0464">Manganese</keyword>
<dbReference type="Pfam" id="PF02670">
    <property type="entry name" value="DXP_reductoisom"/>
    <property type="match status" value="1"/>
</dbReference>
<dbReference type="SUPFAM" id="SSF51735">
    <property type="entry name" value="NAD(P)-binding Rossmann-fold domains"/>
    <property type="match status" value="1"/>
</dbReference>
<feature type="binding site" evidence="9">
    <location>
        <position position="126"/>
    </location>
    <ligand>
        <name>Mn(2+)</name>
        <dbReference type="ChEBI" id="CHEBI:29035"/>
    </ligand>
</feature>
<comment type="caution">
    <text evidence="9">Lacks conserved residue(s) required for the propagation of feature annotation.</text>
</comment>